<dbReference type="Gene3D" id="3.30.160.60">
    <property type="entry name" value="Classic Zinc Finger"/>
    <property type="match status" value="7"/>
</dbReference>
<dbReference type="InterPro" id="IPR013087">
    <property type="entry name" value="Znf_C2H2_type"/>
</dbReference>
<proteinExistence type="inferred from homology"/>
<feature type="region of interest" description="Disordered" evidence="12">
    <location>
        <begin position="631"/>
        <end position="659"/>
    </location>
</feature>
<evidence type="ECO:0000256" key="11">
    <source>
        <dbReference type="PROSITE-ProRule" id="PRU00042"/>
    </source>
</evidence>
<dbReference type="Proteomes" id="UP000694397">
    <property type="component" value="Chromosome 19"/>
</dbReference>
<dbReference type="Pfam" id="PF00096">
    <property type="entry name" value="zf-C2H2"/>
    <property type="match status" value="4"/>
</dbReference>
<evidence type="ECO:0000259" key="13">
    <source>
        <dbReference type="PROSITE" id="PS50157"/>
    </source>
</evidence>
<keyword evidence="7" id="KW-0805">Transcription regulation</keyword>
<dbReference type="OrthoDB" id="654211at2759"/>
<feature type="compositionally biased region" description="Polar residues" evidence="12">
    <location>
        <begin position="631"/>
        <end position="654"/>
    </location>
</feature>
<dbReference type="RefSeq" id="XP_029102157.1">
    <property type="nucleotide sequence ID" value="XM_029246324.1"/>
</dbReference>
<dbReference type="GO" id="GO:0005634">
    <property type="term" value="C:nucleus"/>
    <property type="evidence" value="ECO:0007669"/>
    <property type="project" value="UniProtKB-SubCell"/>
</dbReference>
<dbReference type="Ensembl" id="ENSSFOT00015033337.2">
    <property type="protein sequence ID" value="ENSSFOP00015032973.2"/>
    <property type="gene ID" value="ENSSFOG00015021057.2"/>
</dbReference>
<feature type="domain" description="C2H2-type" evidence="13">
    <location>
        <begin position="437"/>
        <end position="464"/>
    </location>
</feature>
<evidence type="ECO:0000256" key="9">
    <source>
        <dbReference type="ARBA" id="ARBA00023163"/>
    </source>
</evidence>
<dbReference type="FunFam" id="3.30.160.60:FF:000578">
    <property type="entry name" value="zinc finger protein 64 isoform X1"/>
    <property type="match status" value="1"/>
</dbReference>
<evidence type="ECO:0000256" key="4">
    <source>
        <dbReference type="ARBA" id="ARBA00022737"/>
    </source>
</evidence>
<keyword evidence="15" id="KW-1185">Reference proteome</keyword>
<dbReference type="FunFam" id="3.30.160.60:FF:000412">
    <property type="entry name" value="zinc finger protein 64 isoform X1"/>
    <property type="match status" value="1"/>
</dbReference>
<evidence type="ECO:0000256" key="2">
    <source>
        <dbReference type="ARBA" id="ARBA00006991"/>
    </source>
</evidence>
<keyword evidence="3" id="KW-0479">Metal-binding</keyword>
<dbReference type="FunFam" id="3.30.160.60:FF:002343">
    <property type="entry name" value="Zinc finger protein 33A"/>
    <property type="match status" value="1"/>
</dbReference>
<dbReference type="SUPFAM" id="SSF57667">
    <property type="entry name" value="beta-beta-alpha zinc fingers"/>
    <property type="match status" value="5"/>
</dbReference>
<dbReference type="GeneID" id="108939178"/>
<dbReference type="PROSITE" id="PS50157">
    <property type="entry name" value="ZINC_FINGER_C2H2_2"/>
    <property type="match status" value="8"/>
</dbReference>
<reference evidence="14" key="3">
    <citation type="submission" date="2025-09" db="UniProtKB">
        <authorList>
            <consortium name="Ensembl"/>
        </authorList>
    </citation>
    <scope>IDENTIFICATION</scope>
</reference>
<evidence type="ECO:0000256" key="10">
    <source>
        <dbReference type="ARBA" id="ARBA00023242"/>
    </source>
</evidence>
<feature type="domain" description="C2H2-type" evidence="13">
    <location>
        <begin position="266"/>
        <end position="293"/>
    </location>
</feature>
<evidence type="ECO:0000256" key="3">
    <source>
        <dbReference type="ARBA" id="ARBA00022723"/>
    </source>
</evidence>
<dbReference type="AlphaFoldDB" id="A0A8C9V8N4"/>
<feature type="domain" description="C2H2-type" evidence="13">
    <location>
        <begin position="238"/>
        <end position="265"/>
    </location>
</feature>
<dbReference type="PANTHER" id="PTHR16515:SF49">
    <property type="entry name" value="GASTRULA ZINC FINGER PROTEIN XLCGF49.1-LIKE-RELATED"/>
    <property type="match status" value="1"/>
</dbReference>
<protein>
    <submittedName>
        <fullName evidence="14">ZFP64 zinc finger protein</fullName>
    </submittedName>
</protein>
<feature type="domain" description="C2H2-type" evidence="13">
    <location>
        <begin position="182"/>
        <end position="209"/>
    </location>
</feature>
<dbReference type="PROSITE" id="PS00028">
    <property type="entry name" value="ZINC_FINGER_C2H2_1"/>
    <property type="match status" value="6"/>
</dbReference>
<comment type="subcellular location">
    <subcellularLocation>
        <location evidence="1">Nucleus</location>
    </subcellularLocation>
</comment>
<accession>A0A8C9V8N4</accession>
<keyword evidence="10" id="KW-0539">Nucleus</keyword>
<feature type="compositionally biased region" description="Basic and acidic residues" evidence="12">
    <location>
        <begin position="402"/>
        <end position="420"/>
    </location>
</feature>
<sequence>MQCRTQRAALLQYTCCTCELNKLVFLNFSCRTVPKIRLANRMASFNAGNGEVSGGAPILVEVGPDIHICGICKQQYNNFEVFLAHKQSGCHVPSAEAAAPPAVPAVTDSSTEFVFEETYQTCIPRGVKKIQTKAQKTPSKKLKPALTSKRRSCCFSGCSFKTQYGQKDMERHLKTHTGEKPFECEMCHKRFSRRDKLSMHRRSHTGEKPHKCKHCTYAAADSSSLKKHLRIHYDERPFKCQICPYASRNSSQLTVHLRSHTGDAPFQCDQCNAKFKINSDLKRHARIHSGEKPYQCDFCEYRCAMKGNLKSHVQIKHGTSNSFRCTQCDFQCASKMALRQHSREHRPTQPVKCPKCSYSCASKGALKIHERIHSEERPFKCDVCSFATKQRSNLVIHRKKFHSDGAERGGNKAARGEEVPRPASSRYRAKLDAARAFACDLCEASFVREDSLRSHRKQHRDSQPAMLQLHATPRDSLPPPDDGTLQAPSQLSAYIVGHSAGVGAQQAKGGSVVLGPEGPDLVVGPVIQQVSLLAPVQHILPHHDEAGGALEPQTVLLTHLGPGSSPGDSLHQALLQSTAVSSQDSTGTQAFITACSDLDGLNALIQEGGTEVTVVTEGNPGVNATPVATLSPSQDFTSSHVKQTSATSSDSAPGQDSGLMVPNLSISSQGVIIHSLPLVVSAPQQGALDQVSAQSMYPDTHTLDVAIEE</sequence>
<evidence type="ECO:0000313" key="14">
    <source>
        <dbReference type="Ensembl" id="ENSSFOP00015032973.2"/>
    </source>
</evidence>
<feature type="domain" description="C2H2-type" evidence="13">
    <location>
        <begin position="351"/>
        <end position="378"/>
    </location>
</feature>
<evidence type="ECO:0000313" key="15">
    <source>
        <dbReference type="Proteomes" id="UP000694397"/>
    </source>
</evidence>
<dbReference type="CTD" id="55734"/>
<reference evidence="14 15" key="1">
    <citation type="submission" date="2019-04" db="EMBL/GenBank/DDBJ databases">
        <authorList>
            <consortium name="Wellcome Sanger Institute Data Sharing"/>
        </authorList>
    </citation>
    <scope>NUCLEOTIDE SEQUENCE [LARGE SCALE GENOMIC DNA]</scope>
</reference>
<name>A0A8C9V8N4_SCLFO</name>
<keyword evidence="4" id="KW-0677">Repeat</keyword>
<evidence type="ECO:0000256" key="8">
    <source>
        <dbReference type="ARBA" id="ARBA00023125"/>
    </source>
</evidence>
<dbReference type="InterPro" id="IPR036236">
    <property type="entry name" value="Znf_C2H2_sf"/>
</dbReference>
<reference evidence="14" key="2">
    <citation type="submission" date="2025-08" db="UniProtKB">
        <authorList>
            <consortium name="Ensembl"/>
        </authorList>
    </citation>
    <scope>IDENTIFICATION</scope>
</reference>
<evidence type="ECO:0000256" key="5">
    <source>
        <dbReference type="ARBA" id="ARBA00022771"/>
    </source>
</evidence>
<gene>
    <name evidence="14" type="primary">ZFP64</name>
    <name evidence="14" type="synonym">zfp64</name>
</gene>
<dbReference type="PANTHER" id="PTHR16515">
    <property type="entry name" value="PR DOMAIN ZINC FINGER PROTEIN"/>
    <property type="match status" value="1"/>
</dbReference>
<dbReference type="Pfam" id="PF13912">
    <property type="entry name" value="zf-C2H2_6"/>
    <property type="match status" value="1"/>
</dbReference>
<dbReference type="GeneTree" id="ENSGT00940000156405"/>
<dbReference type="FunFam" id="3.30.160.60:FF:000223">
    <property type="entry name" value="zinc finger protein 64 isoform X1"/>
    <property type="match status" value="1"/>
</dbReference>
<dbReference type="InterPro" id="IPR050331">
    <property type="entry name" value="Zinc_finger"/>
</dbReference>
<feature type="domain" description="C2H2-type" evidence="13">
    <location>
        <begin position="323"/>
        <end position="350"/>
    </location>
</feature>
<dbReference type="KEGG" id="sfm:108939178"/>
<comment type="similarity">
    <text evidence="2">Belongs to the krueppel C2H2-type zinc-finger protein family.</text>
</comment>
<dbReference type="GO" id="GO:0003677">
    <property type="term" value="F:DNA binding"/>
    <property type="evidence" value="ECO:0007669"/>
    <property type="project" value="UniProtKB-KW"/>
</dbReference>
<keyword evidence="6" id="KW-0862">Zinc</keyword>
<organism evidence="14 15">
    <name type="scientific">Scleropages formosus</name>
    <name type="common">Asian bonytongue</name>
    <name type="synonym">Osteoglossum formosum</name>
    <dbReference type="NCBI Taxonomy" id="113540"/>
    <lineage>
        <taxon>Eukaryota</taxon>
        <taxon>Metazoa</taxon>
        <taxon>Chordata</taxon>
        <taxon>Craniata</taxon>
        <taxon>Vertebrata</taxon>
        <taxon>Euteleostomi</taxon>
        <taxon>Actinopterygii</taxon>
        <taxon>Neopterygii</taxon>
        <taxon>Teleostei</taxon>
        <taxon>Osteoglossocephala</taxon>
        <taxon>Osteoglossomorpha</taxon>
        <taxon>Osteoglossiformes</taxon>
        <taxon>Osteoglossidae</taxon>
        <taxon>Scleropages</taxon>
    </lineage>
</organism>
<feature type="domain" description="C2H2-type" evidence="13">
    <location>
        <begin position="379"/>
        <end position="407"/>
    </location>
</feature>
<dbReference type="FunFam" id="3.30.160.60:FF:000660">
    <property type="entry name" value="zinc finger protein 64 isoform X1"/>
    <property type="match status" value="1"/>
</dbReference>
<evidence type="ECO:0000256" key="12">
    <source>
        <dbReference type="SAM" id="MobiDB-lite"/>
    </source>
</evidence>
<keyword evidence="9" id="KW-0804">Transcription</keyword>
<evidence type="ECO:0000256" key="1">
    <source>
        <dbReference type="ARBA" id="ARBA00004123"/>
    </source>
</evidence>
<dbReference type="SMART" id="SM00355">
    <property type="entry name" value="ZnF_C2H2"/>
    <property type="match status" value="11"/>
</dbReference>
<keyword evidence="5 11" id="KW-0863">Zinc-finger</keyword>
<dbReference type="FunFam" id="3.30.160.60:FF:000669">
    <property type="entry name" value="zinc finger protein 64 isoform X1"/>
    <property type="match status" value="1"/>
</dbReference>
<feature type="region of interest" description="Disordered" evidence="12">
    <location>
        <begin position="398"/>
        <end position="424"/>
    </location>
</feature>
<evidence type="ECO:0000256" key="7">
    <source>
        <dbReference type="ARBA" id="ARBA00023015"/>
    </source>
</evidence>
<keyword evidence="8" id="KW-0238">DNA-binding</keyword>
<feature type="domain" description="C2H2-type" evidence="13">
    <location>
        <begin position="210"/>
        <end position="237"/>
    </location>
</feature>
<dbReference type="GO" id="GO:0008270">
    <property type="term" value="F:zinc ion binding"/>
    <property type="evidence" value="ECO:0007669"/>
    <property type="project" value="UniProtKB-KW"/>
</dbReference>
<evidence type="ECO:0000256" key="6">
    <source>
        <dbReference type="ARBA" id="ARBA00022833"/>
    </source>
</evidence>
<dbReference type="GO" id="GO:0010468">
    <property type="term" value="P:regulation of gene expression"/>
    <property type="evidence" value="ECO:0007669"/>
    <property type="project" value="TreeGrafter"/>
</dbReference>